<dbReference type="EMBL" id="JACSDY010000011">
    <property type="protein sequence ID" value="KAF7415629.1"/>
    <property type="molecule type" value="Genomic_DNA"/>
</dbReference>
<evidence type="ECO:0000313" key="2">
    <source>
        <dbReference type="EMBL" id="KAF7415629.1"/>
    </source>
</evidence>
<feature type="compositionally biased region" description="Basic and acidic residues" evidence="1">
    <location>
        <begin position="67"/>
        <end position="85"/>
    </location>
</feature>
<name>A0A834NQL0_VESPE</name>
<organism evidence="2 3">
    <name type="scientific">Vespula pensylvanica</name>
    <name type="common">Western yellow jacket</name>
    <name type="synonym">Wasp</name>
    <dbReference type="NCBI Taxonomy" id="30213"/>
    <lineage>
        <taxon>Eukaryota</taxon>
        <taxon>Metazoa</taxon>
        <taxon>Ecdysozoa</taxon>
        <taxon>Arthropoda</taxon>
        <taxon>Hexapoda</taxon>
        <taxon>Insecta</taxon>
        <taxon>Pterygota</taxon>
        <taxon>Neoptera</taxon>
        <taxon>Endopterygota</taxon>
        <taxon>Hymenoptera</taxon>
        <taxon>Apocrita</taxon>
        <taxon>Aculeata</taxon>
        <taxon>Vespoidea</taxon>
        <taxon>Vespidae</taxon>
        <taxon>Vespinae</taxon>
        <taxon>Vespula</taxon>
    </lineage>
</organism>
<reference evidence="2" key="1">
    <citation type="journal article" date="2020" name="G3 (Bethesda)">
        <title>High-Quality Assemblies for Three Invasive Social Wasps from the &lt;i&gt;Vespula&lt;/i&gt; Genus.</title>
        <authorList>
            <person name="Harrop T.W.R."/>
            <person name="Guhlin J."/>
            <person name="McLaughlin G.M."/>
            <person name="Permina E."/>
            <person name="Stockwell P."/>
            <person name="Gilligan J."/>
            <person name="Le Lec M.F."/>
            <person name="Gruber M.A.M."/>
            <person name="Quinn O."/>
            <person name="Lovegrove M."/>
            <person name="Duncan E.J."/>
            <person name="Remnant E.J."/>
            <person name="Van Eeckhoven J."/>
            <person name="Graham B."/>
            <person name="Knapp R.A."/>
            <person name="Langford K.W."/>
            <person name="Kronenberg Z."/>
            <person name="Press M.O."/>
            <person name="Eacker S.M."/>
            <person name="Wilson-Rankin E.E."/>
            <person name="Purcell J."/>
            <person name="Lester P.J."/>
            <person name="Dearden P.K."/>
        </authorList>
    </citation>
    <scope>NUCLEOTIDE SEQUENCE</scope>
    <source>
        <strain evidence="2">Volc-1</strain>
    </source>
</reference>
<evidence type="ECO:0000256" key="1">
    <source>
        <dbReference type="SAM" id="MobiDB-lite"/>
    </source>
</evidence>
<dbReference type="Proteomes" id="UP000600918">
    <property type="component" value="Unassembled WGS sequence"/>
</dbReference>
<comment type="caution">
    <text evidence="2">The sequence shown here is derived from an EMBL/GenBank/DDBJ whole genome shotgun (WGS) entry which is preliminary data.</text>
</comment>
<proteinExistence type="predicted"/>
<evidence type="ECO:0000313" key="3">
    <source>
        <dbReference type="Proteomes" id="UP000600918"/>
    </source>
</evidence>
<protein>
    <submittedName>
        <fullName evidence="2">Uncharacterized protein</fullName>
    </submittedName>
</protein>
<feature type="region of interest" description="Disordered" evidence="1">
    <location>
        <begin position="145"/>
        <end position="166"/>
    </location>
</feature>
<feature type="region of interest" description="Disordered" evidence="1">
    <location>
        <begin position="63"/>
        <end position="86"/>
    </location>
</feature>
<keyword evidence="3" id="KW-1185">Reference proteome</keyword>
<dbReference type="AlphaFoldDB" id="A0A834NQL0"/>
<accession>A0A834NQL0</accession>
<gene>
    <name evidence="2" type="ORF">H0235_012221</name>
</gene>
<sequence length="166" mass="18745">MLIIDYPAAFGLVARIISSRVASAKWVSSESPGEHEGGSWSAMRQIIPAGQRTRCIAGDYEAASTRMQRDDEPPRVVPRAKEKKNPCNLRKKPVSLQYNRFKSFERYLLSATLTRVERSTIWTGQEELAKVETGPVGQLTYQRDTDTSVSLLPVRPRRSPREIPDE</sequence>